<feature type="region of interest" description="Disordered" evidence="1">
    <location>
        <begin position="360"/>
        <end position="383"/>
    </location>
</feature>
<feature type="domain" description="FAD/NAD(P)-binding" evidence="2">
    <location>
        <begin position="3"/>
        <end position="268"/>
    </location>
</feature>
<evidence type="ECO:0000256" key="1">
    <source>
        <dbReference type="SAM" id="MobiDB-lite"/>
    </source>
</evidence>
<dbReference type="Proteomes" id="UP000442535">
    <property type="component" value="Unassembled WGS sequence"/>
</dbReference>
<protein>
    <submittedName>
        <fullName evidence="3">NAD(P)/FAD-dependent oxidoreductase</fullName>
    </submittedName>
</protein>
<gene>
    <name evidence="3" type="ORF">FYJ63_02170</name>
</gene>
<dbReference type="EMBL" id="VUMY01000003">
    <property type="protein sequence ID" value="MST49066.1"/>
    <property type="molecule type" value="Genomic_DNA"/>
</dbReference>
<accession>A0A7K0K0P8</accession>
<keyword evidence="4" id="KW-1185">Reference proteome</keyword>
<dbReference type="AlphaFoldDB" id="A0A7K0K0P8"/>
<dbReference type="InterPro" id="IPR036188">
    <property type="entry name" value="FAD/NAD-bd_sf"/>
</dbReference>
<name>A0A7K0K0P8_9ACTO</name>
<evidence type="ECO:0000313" key="3">
    <source>
        <dbReference type="EMBL" id="MST49066.1"/>
    </source>
</evidence>
<organism evidence="3 4">
    <name type="scientific">Mobiluncus porci</name>
    <dbReference type="NCBI Taxonomy" id="2652278"/>
    <lineage>
        <taxon>Bacteria</taxon>
        <taxon>Bacillati</taxon>
        <taxon>Actinomycetota</taxon>
        <taxon>Actinomycetes</taxon>
        <taxon>Actinomycetales</taxon>
        <taxon>Actinomycetaceae</taxon>
        <taxon>Mobiluncus</taxon>
    </lineage>
</organism>
<evidence type="ECO:0000259" key="2">
    <source>
        <dbReference type="Pfam" id="PF07992"/>
    </source>
</evidence>
<dbReference type="PANTHER" id="PTHR43755:SF1">
    <property type="entry name" value="FAD-DEPENDENT PYRIDINE NUCLEOTIDE-DISULPHIDE OXIDOREDUCTASE"/>
    <property type="match status" value="1"/>
</dbReference>
<sequence length="491" mass="53819">MARVVVLGAGIAGHTAAMHLRRKLSRHKHEVVVVSPRADWNWVPSNIWVGTGKMNKKEVVFPLAPLYKRKGVIFHQAAAKIIYPEGRGDDPKPQVEIEFTGGKNEGRRALVHYDYLINATGPLLNFKATPGLGPDAGNSYSVCTADHAEQTGKAFQEIVAAMKEMPEGAPKKRFLIGTGNGSCTCQGAAFEYCFNTEYDLRQAGVRDKAEVVYITNEAQLGDFGMNGMMFKDNGYATDSQLWTESLFRERGVKAITGAGVREVRKNDLTWEDFDGNMHELPFDFAMLLPPFSGIPLEAKKADGTDIPEMFNAGGFMKVDGDYSPKSPEEWSHKDWPKTYQSPLYPNIFAAGIAFAPPHGISKPHKTPNGTNITPAPPRTGMPSGSIGKEVAMSIVDLINKGPNAKLHEASMAVLGAACVASTGTGFKKGSAAAMVMFPIVPNFDEYPENAGRHPNLSFGKIGLFGHWTKFLLHVGFIYKAKWKPFWWIIPE</sequence>
<dbReference type="SUPFAM" id="SSF51905">
    <property type="entry name" value="FAD/NAD(P)-binding domain"/>
    <property type="match status" value="2"/>
</dbReference>
<dbReference type="RefSeq" id="WP_154543375.1">
    <property type="nucleotide sequence ID" value="NZ_JAQYQY010000011.1"/>
</dbReference>
<dbReference type="Pfam" id="PF07992">
    <property type="entry name" value="Pyr_redox_2"/>
    <property type="match status" value="1"/>
</dbReference>
<comment type="caution">
    <text evidence="3">The sequence shown here is derived from an EMBL/GenBank/DDBJ whole genome shotgun (WGS) entry which is preliminary data.</text>
</comment>
<evidence type="ECO:0000313" key="4">
    <source>
        <dbReference type="Proteomes" id="UP000442535"/>
    </source>
</evidence>
<reference evidence="3 4" key="1">
    <citation type="submission" date="2019-08" db="EMBL/GenBank/DDBJ databases">
        <title>In-depth cultivation of the pig gut microbiome towards novel bacterial diversity and tailored functional studies.</title>
        <authorList>
            <person name="Wylensek D."/>
            <person name="Hitch T.C.A."/>
            <person name="Clavel T."/>
        </authorList>
    </citation>
    <scope>NUCLEOTIDE SEQUENCE [LARGE SCALE GENOMIC DNA]</scope>
    <source>
        <strain evidence="3 4">RF-GAM-744-WT-7</strain>
    </source>
</reference>
<proteinExistence type="predicted"/>
<dbReference type="PANTHER" id="PTHR43755">
    <property type="match status" value="1"/>
</dbReference>
<dbReference type="Gene3D" id="3.50.50.100">
    <property type="match status" value="1"/>
</dbReference>
<dbReference type="InterPro" id="IPR052541">
    <property type="entry name" value="SQRD"/>
</dbReference>
<dbReference type="InterPro" id="IPR023753">
    <property type="entry name" value="FAD/NAD-binding_dom"/>
</dbReference>
<dbReference type="GO" id="GO:0016491">
    <property type="term" value="F:oxidoreductase activity"/>
    <property type="evidence" value="ECO:0007669"/>
    <property type="project" value="InterPro"/>
</dbReference>